<name>A0A9W7KVJ1_9STRA</name>
<dbReference type="AlphaFoldDB" id="A0A9W7KVJ1"/>
<dbReference type="OrthoDB" id="10636722at2759"/>
<evidence type="ECO:0000313" key="1">
    <source>
        <dbReference type="EMBL" id="GMI12831.1"/>
    </source>
</evidence>
<sequence length="265" mass="27504">MSLKRSRTCFNLNQIDSSSSSSSDILRNVSFGSLHSASIPLSPSCDLAHSETPTKKPCHRSNLSLDSLTLSRINTQSELGAGSPAGGDAGDVIPPYSLPPALTSAGSICTYGKCEACRGLDLDIQAGVEKEVRATSGYAPVPSPDIRGGGCEVLVNFTMNSRTASGELKDGIDRVVSAGSSLASSLGFSQSHSSSWGELDELGEDCLYRQVSDDGEGVPQPNESFVEKVAFESGGLGVGGPRDVTPGTSPSIPNICINFSAISER</sequence>
<evidence type="ECO:0000313" key="2">
    <source>
        <dbReference type="Proteomes" id="UP001165122"/>
    </source>
</evidence>
<accession>A0A9W7KVJ1</accession>
<dbReference type="Proteomes" id="UP001165122">
    <property type="component" value="Unassembled WGS sequence"/>
</dbReference>
<proteinExistence type="predicted"/>
<keyword evidence="2" id="KW-1185">Reference proteome</keyword>
<reference evidence="2" key="1">
    <citation type="journal article" date="2023" name="Commun. Biol.">
        <title>Genome analysis of Parmales, the sister group of diatoms, reveals the evolutionary specialization of diatoms from phago-mixotrophs to photoautotrophs.</title>
        <authorList>
            <person name="Ban H."/>
            <person name="Sato S."/>
            <person name="Yoshikawa S."/>
            <person name="Yamada K."/>
            <person name="Nakamura Y."/>
            <person name="Ichinomiya M."/>
            <person name="Sato N."/>
            <person name="Blanc-Mathieu R."/>
            <person name="Endo H."/>
            <person name="Kuwata A."/>
            <person name="Ogata H."/>
        </authorList>
    </citation>
    <scope>NUCLEOTIDE SEQUENCE [LARGE SCALE GENOMIC DNA]</scope>
    <source>
        <strain evidence="2">NIES 3700</strain>
    </source>
</reference>
<comment type="caution">
    <text evidence="1">The sequence shown here is derived from an EMBL/GenBank/DDBJ whole genome shotgun (WGS) entry which is preliminary data.</text>
</comment>
<organism evidence="1 2">
    <name type="scientific">Triparma laevis f. longispina</name>
    <dbReference type="NCBI Taxonomy" id="1714387"/>
    <lineage>
        <taxon>Eukaryota</taxon>
        <taxon>Sar</taxon>
        <taxon>Stramenopiles</taxon>
        <taxon>Ochrophyta</taxon>
        <taxon>Bolidophyceae</taxon>
        <taxon>Parmales</taxon>
        <taxon>Triparmaceae</taxon>
        <taxon>Triparma</taxon>
    </lineage>
</organism>
<gene>
    <name evidence="1" type="ORF">TrLO_g533</name>
</gene>
<dbReference type="EMBL" id="BRXW01000181">
    <property type="protein sequence ID" value="GMI12831.1"/>
    <property type="molecule type" value="Genomic_DNA"/>
</dbReference>
<protein>
    <submittedName>
        <fullName evidence="1">Uncharacterized protein</fullName>
    </submittedName>
</protein>